<name>A0AAV4PF11_9ARAC</name>
<dbReference type="AlphaFoldDB" id="A0AAV4PF11"/>
<organism evidence="1 2">
    <name type="scientific">Caerostris darwini</name>
    <dbReference type="NCBI Taxonomy" id="1538125"/>
    <lineage>
        <taxon>Eukaryota</taxon>
        <taxon>Metazoa</taxon>
        <taxon>Ecdysozoa</taxon>
        <taxon>Arthropoda</taxon>
        <taxon>Chelicerata</taxon>
        <taxon>Arachnida</taxon>
        <taxon>Araneae</taxon>
        <taxon>Araneomorphae</taxon>
        <taxon>Entelegynae</taxon>
        <taxon>Araneoidea</taxon>
        <taxon>Araneidae</taxon>
        <taxon>Caerostris</taxon>
    </lineage>
</organism>
<evidence type="ECO:0000313" key="1">
    <source>
        <dbReference type="EMBL" id="GIX95623.1"/>
    </source>
</evidence>
<gene>
    <name evidence="1" type="ORF">CDAR_192161</name>
</gene>
<accession>A0AAV4PF11</accession>
<evidence type="ECO:0000313" key="2">
    <source>
        <dbReference type="Proteomes" id="UP001054837"/>
    </source>
</evidence>
<protein>
    <submittedName>
        <fullName evidence="1">Uncharacterized protein</fullName>
    </submittedName>
</protein>
<dbReference type="EMBL" id="BPLQ01002772">
    <property type="protein sequence ID" value="GIX95623.1"/>
    <property type="molecule type" value="Genomic_DNA"/>
</dbReference>
<comment type="caution">
    <text evidence="1">The sequence shown here is derived from an EMBL/GenBank/DDBJ whole genome shotgun (WGS) entry which is preliminary data.</text>
</comment>
<reference evidence="1 2" key="1">
    <citation type="submission" date="2021-06" db="EMBL/GenBank/DDBJ databases">
        <title>Caerostris darwini draft genome.</title>
        <authorList>
            <person name="Kono N."/>
            <person name="Arakawa K."/>
        </authorList>
    </citation>
    <scope>NUCLEOTIDE SEQUENCE [LARGE SCALE GENOMIC DNA]</scope>
</reference>
<keyword evidence="2" id="KW-1185">Reference proteome</keyword>
<sequence length="78" mass="8866">MQLPITFCSALRKQKLAKWYPDTKLLTSPDVNELKEEKKIMVRKRNQGGPDLAHAMQSKASGGTVDIDKRFLFLQFAS</sequence>
<dbReference type="Proteomes" id="UP001054837">
    <property type="component" value="Unassembled WGS sequence"/>
</dbReference>
<proteinExistence type="predicted"/>